<dbReference type="Pfam" id="PF13715">
    <property type="entry name" value="CarbopepD_reg_2"/>
    <property type="match status" value="1"/>
</dbReference>
<accession>A0A4Q9FB67</accession>
<organism evidence="1 2">
    <name type="scientific">Hyunsoonleella flava</name>
    <dbReference type="NCBI Taxonomy" id="2527939"/>
    <lineage>
        <taxon>Bacteria</taxon>
        <taxon>Pseudomonadati</taxon>
        <taxon>Bacteroidota</taxon>
        <taxon>Flavobacteriia</taxon>
        <taxon>Flavobacteriales</taxon>
        <taxon>Flavobacteriaceae</taxon>
    </lineage>
</organism>
<protein>
    <submittedName>
        <fullName evidence="1">Carboxypeptidase-like regulatory domain-containing protein</fullName>
    </submittedName>
</protein>
<dbReference type="InterPro" id="IPR008969">
    <property type="entry name" value="CarboxyPept-like_regulatory"/>
</dbReference>
<dbReference type="GO" id="GO:0004180">
    <property type="term" value="F:carboxypeptidase activity"/>
    <property type="evidence" value="ECO:0007669"/>
    <property type="project" value="UniProtKB-KW"/>
</dbReference>
<evidence type="ECO:0000313" key="1">
    <source>
        <dbReference type="EMBL" id="TBN01872.1"/>
    </source>
</evidence>
<comment type="caution">
    <text evidence="1">The sequence shown here is derived from an EMBL/GenBank/DDBJ whole genome shotgun (WGS) entry which is preliminary data.</text>
</comment>
<dbReference type="Gene3D" id="2.60.40.1120">
    <property type="entry name" value="Carboxypeptidase-like, regulatory domain"/>
    <property type="match status" value="1"/>
</dbReference>
<name>A0A4Q9FB67_9FLAO</name>
<dbReference type="OrthoDB" id="1223654at2"/>
<dbReference type="SUPFAM" id="SSF49464">
    <property type="entry name" value="Carboxypeptidase regulatory domain-like"/>
    <property type="match status" value="1"/>
</dbReference>
<evidence type="ECO:0000313" key="2">
    <source>
        <dbReference type="Proteomes" id="UP000291142"/>
    </source>
</evidence>
<proteinExistence type="predicted"/>
<dbReference type="AlphaFoldDB" id="A0A4Q9FB67"/>
<reference evidence="1 2" key="1">
    <citation type="submission" date="2019-02" db="EMBL/GenBank/DDBJ databases">
        <title>Hyunsoonleella sp., isolated from marine sediment.</title>
        <authorList>
            <person name="Liu B.-T."/>
        </authorList>
    </citation>
    <scope>NUCLEOTIDE SEQUENCE [LARGE SCALE GENOMIC DNA]</scope>
    <source>
        <strain evidence="1 2">T58</strain>
    </source>
</reference>
<dbReference type="EMBL" id="SIRT01000011">
    <property type="protein sequence ID" value="TBN01872.1"/>
    <property type="molecule type" value="Genomic_DNA"/>
</dbReference>
<keyword evidence="2" id="KW-1185">Reference proteome</keyword>
<keyword evidence="1" id="KW-0121">Carboxypeptidase</keyword>
<keyword evidence="1" id="KW-0645">Protease</keyword>
<dbReference type="Proteomes" id="UP000291142">
    <property type="component" value="Unassembled WGS sequence"/>
</dbReference>
<keyword evidence="1" id="KW-0378">Hydrolase</keyword>
<dbReference type="RefSeq" id="WP_130964925.1">
    <property type="nucleotide sequence ID" value="NZ_SIRT01000011.1"/>
</dbReference>
<gene>
    <name evidence="1" type="ORF">EYD45_12645</name>
</gene>
<sequence>MRGKLFSLLFLLHGFVSYSQIIKGTVLDAKTKAPIETATVYFDNTTIGAITNSKGEFTIKYSDAIQSPLIISFLGYKKQVITDYREKNTITVFLEENHESLNEVIVNANDGLTRKQKLRFFRKEFLGTSRFGKSCTILNEEDIILRYDRKQRVLRGYSKSPIRVENKALQYYITYDLTSFILRFMPRGSSNNTFDVRSVGFFGSTYYKDFEIFNKEKAIKNRNKAYAGSRLQFMRALYAQKFAENKFQLFFKSTRIEDPWEYIYIETKNGTEIKRVSLRQPLNILFNNWEKSSIEFLAPSIFIDFFGNYTNVDKVRFTGVMGEQRVGELLPFDYGL</sequence>